<evidence type="ECO:0000256" key="4">
    <source>
        <dbReference type="SAM" id="MobiDB-lite"/>
    </source>
</evidence>
<dbReference type="RefSeq" id="WP_067424555.1">
    <property type="nucleotide sequence ID" value="NZ_LZEX01000034.1"/>
</dbReference>
<accession>A0A1B8H6L0</accession>
<dbReference type="SUPFAM" id="SSF69318">
    <property type="entry name" value="Integrin alpha N-terminal domain"/>
    <property type="match status" value="1"/>
</dbReference>
<dbReference type="PRINTS" id="PR01341">
    <property type="entry name" value="SALSPVBPROT"/>
</dbReference>
<dbReference type="InterPro" id="IPR028994">
    <property type="entry name" value="Integrin_alpha_N"/>
</dbReference>
<proteinExistence type="predicted"/>
<dbReference type="InterPro" id="IPR022045">
    <property type="entry name" value="TcdB_toxin_mid/N"/>
</dbReference>
<dbReference type="Pfam" id="PF12256">
    <property type="entry name" value="TcdB_toxin_midN"/>
    <property type="match status" value="1"/>
</dbReference>
<protein>
    <submittedName>
        <fullName evidence="7">Virulence protein</fullName>
    </submittedName>
</protein>
<organism evidence="7 8">
    <name type="scientific">Morganella psychrotolerans</name>
    <dbReference type="NCBI Taxonomy" id="368603"/>
    <lineage>
        <taxon>Bacteria</taxon>
        <taxon>Pseudomonadati</taxon>
        <taxon>Pseudomonadota</taxon>
        <taxon>Gammaproteobacteria</taxon>
        <taxon>Enterobacterales</taxon>
        <taxon>Morganellaceae</taxon>
        <taxon>Morganella</taxon>
    </lineage>
</organism>
<sequence>MQNSDNISPQAPSLPKGGGALTGLSGQAGAAGPDGAASLSLPLPVSAGRGYAPSLSLSYSSQGGNSTFGIGWDVNLPAISRRTRKGVPSYTADDEFLDPAGDVLVVIPGTADKRQTLFGVKLAISYQITTYRARVESNFSRLEYWQPQGSTTEPDFWLWYTADGQVHLLGYELSARVSDGSNTARWLLNASVSATGEQIYYRYRAEDDVNCSEQEKTTHTGSHSQRYLSEVHYGNITAGRTFPCFNGNDATKAGWLFVLVFDYGERSVRPAEKPLFKAGSGWLCRQDPFSGYAYGFDLRTRRLCRQVLMFHRLKTLDGQASGEDEPALVSRLLLEYQETAFITTLTAARQMAFEDNGKVQSLPPLTFGWQTFDIPGSPQWSQQEMGKLNPYQPWQYIDLHGEGIAGVLYQDSGAWYYRAPVRDTKSDDVNAVIWDKPQCLDNIPTLKDGAMLTDLDGDGRMQWVVTQPGVHGQYVQQTDDPAKWLNFTPLSALPLEYSHPAAQMTDINGIGATDLVLIGPRSVRIWPGSKDGWLAAQNIPQAEKIVLPSPDGDASTLVAFSDVLGSGQQHLVQISADGVVCWPNLGHGHFGQPLALDGFSKTQAEFNAGYVYLADIDGSGTADILYARSDYIEIYRNRSGNGFDKPQTVKLPAGVRYNHTCRLQVADVQGLGVASLLLTVPHTTPRHYLLHLTTEKPWLLNQINNQMGMSQKLHYRSSAQFRLDDKTREPVSYLPFPIHTLWKTETSDEITGNKLVSEARYHHGVWDAREREFRGFGCVEVQDTDTAAAHDTSGVLTMPVLTRSWYATGYEPVDTLLKNEYWQGDKNAFAGFVTRLTTGSGDNETLCTDEQQKKQAFWLARAQKGMLLRSEIYGKDGSQQQDLPYSVSEQRLTVRLITPDAAVPVIHPSVSENREYHYERMSADPQCSQSVVLSADEYGYPLREAQIHYPRRPKPGTNPLPDTLPASLFESGYDEQQLQLIVSLSRHTRHHLTNLKLEQWLTGLAGTDRSDIFMLKAGQQPAKGFTAETLQPLLTGSSSARIFTGQQQTYWLNTDNQSPVAVPVWPPRLAHTETAELDETIISALGSGINIKEQLQQGAYKEAGYLFADSTEQKKKVWVINSGSTTFGNAAQFWLPLRIRDNPLVGESLLTRDKHHCVVTKHTDASGLVTEAKYDWRFLSVREVTDANNNISQVQTDALGRVISSRFYGTENGKQTGYSQKSLTLPDSVQQAVDMKKQLPVAQCFVYATDSWMRSGADKLPPHVLMLTTDRYDDEPADKHTQQIRQQVTFSDGFGRILQQSVRFEEGDAFHRNKNGSLAAGNRKSEKGAARWAVSGRTEYDNKGHAVRTYQPYFVNDWKYVSDDSARQDLYTDTHYYDPLGREHKVVTAKGYQRRVLFTPWFVVSEDENDTAE</sequence>
<dbReference type="Pfam" id="PF12255">
    <property type="entry name" value="TcdB_toxin_midC"/>
    <property type="match status" value="1"/>
</dbReference>
<keyword evidence="2" id="KW-0964">Secreted</keyword>
<comment type="subcellular location">
    <subcellularLocation>
        <location evidence="1">Secreted</location>
    </subcellularLocation>
</comment>
<evidence type="ECO:0000256" key="2">
    <source>
        <dbReference type="ARBA" id="ARBA00022525"/>
    </source>
</evidence>
<dbReference type="EMBL" id="LZEX01000034">
    <property type="protein sequence ID" value="OBU04707.1"/>
    <property type="molecule type" value="Genomic_DNA"/>
</dbReference>
<feature type="region of interest" description="Disordered" evidence="4">
    <location>
        <begin position="1"/>
        <end position="27"/>
    </location>
</feature>
<evidence type="ECO:0000259" key="6">
    <source>
        <dbReference type="Pfam" id="PF12256"/>
    </source>
</evidence>
<evidence type="ECO:0000313" key="8">
    <source>
        <dbReference type="Proteomes" id="UP000092247"/>
    </source>
</evidence>
<dbReference type="InterPro" id="IPR003284">
    <property type="entry name" value="Sal_SpvB"/>
</dbReference>
<name>A0A1B8H6L0_9GAMM</name>
<evidence type="ECO:0000256" key="1">
    <source>
        <dbReference type="ARBA" id="ARBA00004613"/>
    </source>
</evidence>
<reference evidence="7 8" key="1">
    <citation type="submission" date="2016-06" db="EMBL/GenBank/DDBJ databases">
        <authorList>
            <person name="Kjaerup R.B."/>
            <person name="Dalgaard T.S."/>
            <person name="Juul-Madsen H.R."/>
        </authorList>
    </citation>
    <scope>NUCLEOTIDE SEQUENCE [LARGE SCALE GENOMIC DNA]</scope>
    <source>
        <strain evidence="7 8">GCSL-Mp3</strain>
    </source>
</reference>
<comment type="caution">
    <text evidence="7">The sequence shown here is derived from an EMBL/GenBank/DDBJ whole genome shotgun (WGS) entry which is preliminary data.</text>
</comment>
<dbReference type="InterPro" id="IPR022044">
    <property type="entry name" value="TcdB_toxin_mid/C"/>
</dbReference>
<dbReference type="GO" id="GO:0005737">
    <property type="term" value="C:cytoplasm"/>
    <property type="evidence" value="ECO:0007669"/>
    <property type="project" value="InterPro"/>
</dbReference>
<gene>
    <name evidence="7" type="ORF">AYY17_07295</name>
</gene>
<evidence type="ECO:0000259" key="5">
    <source>
        <dbReference type="Pfam" id="PF12255"/>
    </source>
</evidence>
<keyword evidence="3" id="KW-0843">Virulence</keyword>
<dbReference type="GO" id="GO:0005576">
    <property type="term" value="C:extracellular region"/>
    <property type="evidence" value="ECO:0007669"/>
    <property type="project" value="UniProtKB-SubCell"/>
</dbReference>
<dbReference type="Pfam" id="PF03534">
    <property type="entry name" value="SpvB"/>
    <property type="match status" value="1"/>
</dbReference>
<evidence type="ECO:0000313" key="7">
    <source>
        <dbReference type="EMBL" id="OBU04707.1"/>
    </source>
</evidence>
<feature type="compositionally biased region" description="Polar residues" evidence="4">
    <location>
        <begin position="1"/>
        <end position="11"/>
    </location>
</feature>
<feature type="domain" description="Insecticide toxin TcdB middle/N-terminal" evidence="6">
    <location>
        <begin position="643"/>
        <end position="809"/>
    </location>
</feature>
<dbReference type="Proteomes" id="UP000092247">
    <property type="component" value="Unassembled WGS sequence"/>
</dbReference>
<feature type="domain" description="Insecticide toxin TcdB middle/C-terminal" evidence="5">
    <location>
        <begin position="858"/>
        <end position="1004"/>
    </location>
</feature>
<evidence type="ECO:0000256" key="3">
    <source>
        <dbReference type="ARBA" id="ARBA00023026"/>
    </source>
</evidence>